<evidence type="ECO:0000256" key="1">
    <source>
        <dbReference type="SAM" id="Phobius"/>
    </source>
</evidence>
<gene>
    <name evidence="2" type="ORF">V144x_50910</name>
</gene>
<organism evidence="2 3">
    <name type="scientific">Gimesia aquarii</name>
    <dbReference type="NCBI Taxonomy" id="2527964"/>
    <lineage>
        <taxon>Bacteria</taxon>
        <taxon>Pseudomonadati</taxon>
        <taxon>Planctomycetota</taxon>
        <taxon>Planctomycetia</taxon>
        <taxon>Planctomycetales</taxon>
        <taxon>Planctomycetaceae</taxon>
        <taxon>Gimesia</taxon>
    </lineage>
</organism>
<dbReference type="Proteomes" id="UP000318704">
    <property type="component" value="Chromosome"/>
</dbReference>
<dbReference type="EMBL" id="CP037920">
    <property type="protein sequence ID" value="QDT99579.1"/>
    <property type="molecule type" value="Genomic_DNA"/>
</dbReference>
<evidence type="ECO:0000313" key="3">
    <source>
        <dbReference type="Proteomes" id="UP000318704"/>
    </source>
</evidence>
<proteinExistence type="predicted"/>
<keyword evidence="1" id="KW-1133">Transmembrane helix</keyword>
<protein>
    <submittedName>
        <fullName evidence="2">Uncharacterized protein</fullName>
    </submittedName>
</protein>
<dbReference type="RefSeq" id="WP_144989227.1">
    <property type="nucleotide sequence ID" value="NZ_CP037920.1"/>
</dbReference>
<keyword evidence="1" id="KW-0472">Membrane</keyword>
<dbReference type="AlphaFoldDB" id="A0A517W2V6"/>
<accession>A0A517W2V6</accession>
<dbReference type="KEGG" id="gaw:V144x_50910"/>
<reference evidence="2 3" key="1">
    <citation type="submission" date="2019-03" db="EMBL/GenBank/DDBJ databases">
        <title>Deep-cultivation of Planctomycetes and their phenomic and genomic characterization uncovers novel biology.</title>
        <authorList>
            <person name="Wiegand S."/>
            <person name="Jogler M."/>
            <person name="Boedeker C."/>
            <person name="Pinto D."/>
            <person name="Vollmers J."/>
            <person name="Rivas-Marin E."/>
            <person name="Kohn T."/>
            <person name="Peeters S.H."/>
            <person name="Heuer A."/>
            <person name="Rast P."/>
            <person name="Oberbeckmann S."/>
            <person name="Bunk B."/>
            <person name="Jeske O."/>
            <person name="Meyerdierks A."/>
            <person name="Storesund J.E."/>
            <person name="Kallscheuer N."/>
            <person name="Luecker S."/>
            <person name="Lage O.M."/>
            <person name="Pohl T."/>
            <person name="Merkel B.J."/>
            <person name="Hornburger P."/>
            <person name="Mueller R.-W."/>
            <person name="Bruemmer F."/>
            <person name="Labrenz M."/>
            <person name="Spormann A.M."/>
            <person name="Op den Camp H."/>
            <person name="Overmann J."/>
            <person name="Amann R."/>
            <person name="Jetten M.S.M."/>
            <person name="Mascher T."/>
            <person name="Medema M.H."/>
            <person name="Devos D.P."/>
            <person name="Kaster A.-K."/>
            <person name="Ovreas L."/>
            <person name="Rohde M."/>
            <person name="Galperin M.Y."/>
            <person name="Jogler C."/>
        </authorList>
    </citation>
    <scope>NUCLEOTIDE SEQUENCE [LARGE SCALE GENOMIC DNA]</scope>
    <source>
        <strain evidence="2 3">V144</strain>
    </source>
</reference>
<keyword evidence="1" id="KW-0812">Transmembrane</keyword>
<feature type="transmembrane region" description="Helical" evidence="1">
    <location>
        <begin position="55"/>
        <end position="76"/>
    </location>
</feature>
<feature type="transmembrane region" description="Helical" evidence="1">
    <location>
        <begin position="82"/>
        <end position="104"/>
    </location>
</feature>
<evidence type="ECO:0000313" key="2">
    <source>
        <dbReference type="EMBL" id="QDT99579.1"/>
    </source>
</evidence>
<feature type="transmembrane region" description="Helical" evidence="1">
    <location>
        <begin position="6"/>
        <end position="28"/>
    </location>
</feature>
<sequence length="141" mass="16096">MEWFAFLIYFLIAFFCTLVLWFTIKVGFRGSASSEPMLPEPKEIDTFPLVAKERLYWNFSSVLIVILTLLLVLGISVRDLPLSHPVVLTLGGALILIWMISLWSKMLSFWPPVMALFSDARELEELIPQSLLETTDKSENA</sequence>
<name>A0A517W2V6_9PLAN</name>